<feature type="region of interest" description="Disordered" evidence="8">
    <location>
        <begin position="890"/>
        <end position="917"/>
    </location>
</feature>
<keyword evidence="11" id="KW-1185">Reference proteome</keyword>
<dbReference type="Pfam" id="PF00078">
    <property type="entry name" value="RVT_1"/>
    <property type="match status" value="1"/>
</dbReference>
<dbReference type="PANTHER" id="PTHR24559:SF444">
    <property type="entry name" value="REVERSE TRANSCRIPTASE DOMAIN-CONTAINING PROTEIN"/>
    <property type="match status" value="1"/>
</dbReference>
<name>A0A388JNF3_CHABU</name>
<protein>
    <recommendedName>
        <fullName evidence="9">Reverse transcriptase domain-containing protein</fullName>
    </recommendedName>
</protein>
<dbReference type="EMBL" id="BFEA01000003">
    <property type="protein sequence ID" value="GBG59308.1"/>
    <property type="molecule type" value="Genomic_DNA"/>
</dbReference>
<feature type="region of interest" description="Disordered" evidence="8">
    <location>
        <begin position="748"/>
        <end position="777"/>
    </location>
</feature>
<dbReference type="AlphaFoldDB" id="A0A388JNF3"/>
<dbReference type="CDD" id="cd00303">
    <property type="entry name" value="retropepsin_like"/>
    <property type="match status" value="1"/>
</dbReference>
<keyword evidence="6" id="KW-0378">Hydrolase</keyword>
<dbReference type="InterPro" id="IPR043128">
    <property type="entry name" value="Rev_trsase/Diguanyl_cyclase"/>
</dbReference>
<dbReference type="InterPro" id="IPR043502">
    <property type="entry name" value="DNA/RNA_pol_sf"/>
</dbReference>
<keyword evidence="5" id="KW-0255">Endonuclease</keyword>
<evidence type="ECO:0000256" key="2">
    <source>
        <dbReference type="ARBA" id="ARBA00022679"/>
    </source>
</evidence>
<sequence length="1019" mass="113622">MLGDISTFAAPTTTISSQLHTLKTEVQQLQTTNANGNPKMYKMPTFTLERFDHHTQQDPALWWEAFTTQLRILPVDKHAYIGALFLNSKGGCQTWLTHLATSHGVDVPDLKDVITWEELTQLWKKRFIVDDAPALAINRLFTMSTQQHGTGSRTSPQSIAGDSTSWSRVDELDPLRFTNFQWMPVPSTGRLPKPHCNVLMAQLRDYLHTAVPAPLMDAGAEVVDLHVYIAKIDREFKTQRYDDIDAPLLYVHIQIGEATCSALIDCGASRNYISQDFMVRASLGPRVRRKSQPMQVTLADGHTHKSIDRCIDAIPVYFAPHASEAVSFDILDTKFDMILGMSWLRSEDHPVNFFNHTVHVRDWNRVLVPCTVPLPHPSISCHVVSAASMRASIIRDDIEEMGVCFLHALPPHDASSTDSPSDPRIIELLDAYSDVFEGPHGVVPDRPIRHEIILEDGALPPRGCIYRMSEEELSVLRAQLDDLLETGWIRPSSSPYGAPVLFIRKKNKDLRLCIDYRKLNAQTIRNAGPLPRIDDLLKRLGGAQFFSKMDLKSGYHQLEIRKEDRYKTAFKTRYGHFEWLVMPFGLTNVPATFQAAMTTEFRHMLDRFVLIYLDDILVYSRSLDKHVEHLRTVLEQLRQAKYKANRDKCEFAQSDYLGALISEFGLSKDVTQSLAEAYKEDPITMDIINKLQAKDKVTTDEFVMVDVLLFLEKAGFKRPAGTTSKASNRQRSAGSVAKQPYDPRLYAHLPSHEIPLPPSDDEGRDARSSTLLLGSGSTQEWAVTQSYGSRRVETPWSYTNEGLCDDDGNAAVDLSFQLSSSSGAAATHTRIINPHAGWDCADNTHGGVCGPRDGGLPQSLREGGGNRNDSTTIVGGGVGARERPEWMLLSPASRTGSGAPPGRQRPEDLREGGADVHHDSRQLWAEWRQALHQRGTKTITRGVQRLHVDEGDEAAVEEAQGWDDVDGDDDCNSDDLPDIRPLGRKATNGGASARKGPATKTRRSKKMDDDIGRSDGEGG</sequence>
<dbReference type="Pfam" id="PF13650">
    <property type="entry name" value="Asp_protease_2"/>
    <property type="match status" value="1"/>
</dbReference>
<feature type="region of interest" description="Disordered" evidence="8">
    <location>
        <begin position="858"/>
        <end position="878"/>
    </location>
</feature>
<keyword evidence="3" id="KW-0548">Nucleotidyltransferase</keyword>
<dbReference type="SUPFAM" id="SSF50630">
    <property type="entry name" value="Acid proteases"/>
    <property type="match status" value="1"/>
</dbReference>
<evidence type="ECO:0000256" key="1">
    <source>
        <dbReference type="ARBA" id="ARBA00022670"/>
    </source>
</evidence>
<dbReference type="InterPro" id="IPR000477">
    <property type="entry name" value="RT_dom"/>
</dbReference>
<evidence type="ECO:0000256" key="8">
    <source>
        <dbReference type="SAM" id="MobiDB-lite"/>
    </source>
</evidence>
<dbReference type="Proteomes" id="UP000265515">
    <property type="component" value="Unassembled WGS sequence"/>
</dbReference>
<dbReference type="InterPro" id="IPR053134">
    <property type="entry name" value="RNA-dir_DNA_polymerase"/>
</dbReference>
<keyword evidence="2" id="KW-0808">Transferase</keyword>
<evidence type="ECO:0000313" key="10">
    <source>
        <dbReference type="EMBL" id="GBG59308.1"/>
    </source>
</evidence>
<dbReference type="GO" id="GO:0003964">
    <property type="term" value="F:RNA-directed DNA polymerase activity"/>
    <property type="evidence" value="ECO:0007669"/>
    <property type="project" value="UniProtKB-KW"/>
</dbReference>
<keyword evidence="1" id="KW-0645">Protease</keyword>
<accession>A0A388JNF3</accession>
<dbReference type="GO" id="GO:0004519">
    <property type="term" value="F:endonuclease activity"/>
    <property type="evidence" value="ECO:0007669"/>
    <property type="project" value="UniProtKB-KW"/>
</dbReference>
<feature type="region of interest" description="Disordered" evidence="8">
    <location>
        <begin position="955"/>
        <end position="1019"/>
    </location>
</feature>
<dbReference type="SUPFAM" id="SSF56672">
    <property type="entry name" value="DNA/RNA polymerases"/>
    <property type="match status" value="1"/>
</dbReference>
<evidence type="ECO:0000313" key="11">
    <source>
        <dbReference type="Proteomes" id="UP000265515"/>
    </source>
</evidence>
<evidence type="ECO:0000256" key="7">
    <source>
        <dbReference type="ARBA" id="ARBA00022918"/>
    </source>
</evidence>
<evidence type="ECO:0000256" key="6">
    <source>
        <dbReference type="ARBA" id="ARBA00022801"/>
    </source>
</evidence>
<dbReference type="InterPro" id="IPR021109">
    <property type="entry name" value="Peptidase_aspartic_dom_sf"/>
</dbReference>
<dbReference type="Gene3D" id="2.40.70.10">
    <property type="entry name" value="Acid Proteases"/>
    <property type="match status" value="1"/>
</dbReference>
<dbReference type="GO" id="GO:0008233">
    <property type="term" value="F:peptidase activity"/>
    <property type="evidence" value="ECO:0007669"/>
    <property type="project" value="UniProtKB-KW"/>
</dbReference>
<feature type="compositionally biased region" description="Low complexity" evidence="8">
    <location>
        <begin position="768"/>
        <end position="777"/>
    </location>
</feature>
<dbReference type="Gene3D" id="3.30.70.270">
    <property type="match status" value="1"/>
</dbReference>
<keyword evidence="4" id="KW-0540">Nuclease</keyword>
<gene>
    <name evidence="10" type="ORF">CBR_g32321</name>
</gene>
<dbReference type="CDD" id="cd01647">
    <property type="entry name" value="RT_LTR"/>
    <property type="match status" value="1"/>
</dbReference>
<dbReference type="GO" id="GO:0006508">
    <property type="term" value="P:proteolysis"/>
    <property type="evidence" value="ECO:0007669"/>
    <property type="project" value="UniProtKB-KW"/>
</dbReference>
<organism evidence="10 11">
    <name type="scientific">Chara braunii</name>
    <name type="common">Braun's stonewort</name>
    <dbReference type="NCBI Taxonomy" id="69332"/>
    <lineage>
        <taxon>Eukaryota</taxon>
        <taxon>Viridiplantae</taxon>
        <taxon>Streptophyta</taxon>
        <taxon>Charophyceae</taxon>
        <taxon>Charales</taxon>
        <taxon>Characeae</taxon>
        <taxon>Chara</taxon>
    </lineage>
</organism>
<evidence type="ECO:0000259" key="9">
    <source>
        <dbReference type="PROSITE" id="PS50878"/>
    </source>
</evidence>
<dbReference type="PROSITE" id="PS50878">
    <property type="entry name" value="RT_POL"/>
    <property type="match status" value="1"/>
</dbReference>
<keyword evidence="7" id="KW-0695">RNA-directed DNA polymerase</keyword>
<evidence type="ECO:0000256" key="5">
    <source>
        <dbReference type="ARBA" id="ARBA00022759"/>
    </source>
</evidence>
<dbReference type="PANTHER" id="PTHR24559">
    <property type="entry name" value="TRANSPOSON TY3-I GAG-POL POLYPROTEIN"/>
    <property type="match status" value="1"/>
</dbReference>
<feature type="compositionally biased region" description="Basic and acidic residues" evidence="8">
    <location>
        <begin position="904"/>
        <end position="917"/>
    </location>
</feature>
<feature type="compositionally biased region" description="Basic and acidic residues" evidence="8">
    <location>
        <begin position="1006"/>
        <end position="1019"/>
    </location>
</feature>
<evidence type="ECO:0000256" key="4">
    <source>
        <dbReference type="ARBA" id="ARBA00022722"/>
    </source>
</evidence>
<dbReference type="Gene3D" id="3.10.10.10">
    <property type="entry name" value="HIV Type 1 Reverse Transcriptase, subunit A, domain 1"/>
    <property type="match status" value="1"/>
</dbReference>
<feature type="compositionally biased region" description="Acidic residues" evidence="8">
    <location>
        <begin position="955"/>
        <end position="976"/>
    </location>
</feature>
<dbReference type="OrthoDB" id="9445845at2759"/>
<feature type="domain" description="Reverse transcriptase" evidence="9">
    <location>
        <begin position="484"/>
        <end position="668"/>
    </location>
</feature>
<comment type="caution">
    <text evidence="10">The sequence shown here is derived from an EMBL/GenBank/DDBJ whole genome shotgun (WGS) entry which is preliminary data.</text>
</comment>
<evidence type="ECO:0000256" key="3">
    <source>
        <dbReference type="ARBA" id="ARBA00022695"/>
    </source>
</evidence>
<dbReference type="FunFam" id="3.10.10.10:FF:000007">
    <property type="entry name" value="Retrovirus-related Pol polyprotein from transposon 17.6-like Protein"/>
    <property type="match status" value="1"/>
</dbReference>
<proteinExistence type="predicted"/>
<dbReference type="Gramene" id="GBG59308">
    <property type="protein sequence ID" value="GBG59308"/>
    <property type="gene ID" value="CBR_g32321"/>
</dbReference>
<reference evidence="10 11" key="1">
    <citation type="journal article" date="2018" name="Cell">
        <title>The Chara Genome: Secondary Complexity and Implications for Plant Terrestrialization.</title>
        <authorList>
            <person name="Nishiyama T."/>
            <person name="Sakayama H."/>
            <person name="Vries J.D."/>
            <person name="Buschmann H."/>
            <person name="Saint-Marcoux D."/>
            <person name="Ullrich K.K."/>
            <person name="Haas F.B."/>
            <person name="Vanderstraeten L."/>
            <person name="Becker D."/>
            <person name="Lang D."/>
            <person name="Vosolsobe S."/>
            <person name="Rombauts S."/>
            <person name="Wilhelmsson P.K.I."/>
            <person name="Janitza P."/>
            <person name="Kern R."/>
            <person name="Heyl A."/>
            <person name="Rumpler F."/>
            <person name="Villalobos L.I.A.C."/>
            <person name="Clay J.M."/>
            <person name="Skokan R."/>
            <person name="Toyoda A."/>
            <person name="Suzuki Y."/>
            <person name="Kagoshima H."/>
            <person name="Schijlen E."/>
            <person name="Tajeshwar N."/>
            <person name="Catarino B."/>
            <person name="Hetherington A.J."/>
            <person name="Saltykova A."/>
            <person name="Bonnot C."/>
            <person name="Breuninger H."/>
            <person name="Symeonidi A."/>
            <person name="Radhakrishnan G.V."/>
            <person name="Van Nieuwerburgh F."/>
            <person name="Deforce D."/>
            <person name="Chang C."/>
            <person name="Karol K.G."/>
            <person name="Hedrich R."/>
            <person name="Ulvskov P."/>
            <person name="Glockner G."/>
            <person name="Delwiche C.F."/>
            <person name="Petrasek J."/>
            <person name="Van de Peer Y."/>
            <person name="Friml J."/>
            <person name="Beilby M."/>
            <person name="Dolan L."/>
            <person name="Kohara Y."/>
            <person name="Sugano S."/>
            <person name="Fujiyama A."/>
            <person name="Delaux P.-M."/>
            <person name="Quint M."/>
            <person name="TheiBen G."/>
            <person name="Hagemann M."/>
            <person name="Harholt J."/>
            <person name="Dunand C."/>
            <person name="Zachgo S."/>
            <person name="Langdale J."/>
            <person name="Maumus F."/>
            <person name="Straeten D.V.D."/>
            <person name="Gould S.B."/>
            <person name="Rensing S.A."/>
        </authorList>
    </citation>
    <scope>NUCLEOTIDE SEQUENCE [LARGE SCALE GENOMIC DNA]</scope>
    <source>
        <strain evidence="10 11">S276</strain>
    </source>
</reference>